<dbReference type="EMBL" id="KN831817">
    <property type="protein sequence ID" value="KIM35590.1"/>
    <property type="molecule type" value="Genomic_DNA"/>
</dbReference>
<accession>A0A0C3BFS9</accession>
<dbReference type="HOGENOM" id="CLU_1922061_0_0_1"/>
<gene>
    <name evidence="1" type="ORF">M413DRAFT_346572</name>
</gene>
<dbReference type="AlphaFoldDB" id="A0A0C3BFS9"/>
<protein>
    <submittedName>
        <fullName evidence="1">Uncharacterized protein</fullName>
    </submittedName>
</protein>
<evidence type="ECO:0000313" key="1">
    <source>
        <dbReference type="EMBL" id="KIM35590.1"/>
    </source>
</evidence>
<reference evidence="2" key="2">
    <citation type="submission" date="2015-01" db="EMBL/GenBank/DDBJ databases">
        <title>Evolutionary Origins and Diversification of the Mycorrhizal Mutualists.</title>
        <authorList>
            <consortium name="DOE Joint Genome Institute"/>
            <consortium name="Mycorrhizal Genomics Consortium"/>
            <person name="Kohler A."/>
            <person name="Kuo A."/>
            <person name="Nagy L.G."/>
            <person name="Floudas D."/>
            <person name="Copeland A."/>
            <person name="Barry K.W."/>
            <person name="Cichocki N."/>
            <person name="Veneault-Fourrey C."/>
            <person name="LaButti K."/>
            <person name="Lindquist E.A."/>
            <person name="Lipzen A."/>
            <person name="Lundell T."/>
            <person name="Morin E."/>
            <person name="Murat C."/>
            <person name="Riley R."/>
            <person name="Ohm R."/>
            <person name="Sun H."/>
            <person name="Tunlid A."/>
            <person name="Henrissat B."/>
            <person name="Grigoriev I.V."/>
            <person name="Hibbett D.S."/>
            <person name="Martin F."/>
        </authorList>
    </citation>
    <scope>NUCLEOTIDE SEQUENCE [LARGE SCALE GENOMIC DNA]</scope>
    <source>
        <strain evidence="2">h7</strain>
    </source>
</reference>
<sequence length="131" mass="14474">MHSSKGNACNLTLAEMVLCTESQGSIEEARAGATNCSILEGGPCPACKEHLQLEKKHREIQERFRTLRTKMNATHDPFILRLPPETASHIFLLSMGERDTCQVSGDGLPTPFLLGAVCRGWRQLARSTPRL</sequence>
<proteinExistence type="predicted"/>
<keyword evidence="2" id="KW-1185">Reference proteome</keyword>
<reference evidence="1 2" key="1">
    <citation type="submission" date="2014-04" db="EMBL/GenBank/DDBJ databases">
        <authorList>
            <consortium name="DOE Joint Genome Institute"/>
            <person name="Kuo A."/>
            <person name="Gay G."/>
            <person name="Dore J."/>
            <person name="Kohler A."/>
            <person name="Nagy L.G."/>
            <person name="Floudas D."/>
            <person name="Copeland A."/>
            <person name="Barry K.W."/>
            <person name="Cichocki N."/>
            <person name="Veneault-Fourrey C."/>
            <person name="LaButti K."/>
            <person name="Lindquist E.A."/>
            <person name="Lipzen A."/>
            <person name="Lundell T."/>
            <person name="Morin E."/>
            <person name="Murat C."/>
            <person name="Sun H."/>
            <person name="Tunlid A."/>
            <person name="Henrissat B."/>
            <person name="Grigoriev I.V."/>
            <person name="Hibbett D.S."/>
            <person name="Martin F."/>
            <person name="Nordberg H.P."/>
            <person name="Cantor M.N."/>
            <person name="Hua S.X."/>
        </authorList>
    </citation>
    <scope>NUCLEOTIDE SEQUENCE [LARGE SCALE GENOMIC DNA]</scope>
    <source>
        <strain evidence="2">h7</strain>
    </source>
</reference>
<name>A0A0C3BFS9_HEBCY</name>
<evidence type="ECO:0000313" key="2">
    <source>
        <dbReference type="Proteomes" id="UP000053424"/>
    </source>
</evidence>
<organism evidence="1 2">
    <name type="scientific">Hebeloma cylindrosporum</name>
    <dbReference type="NCBI Taxonomy" id="76867"/>
    <lineage>
        <taxon>Eukaryota</taxon>
        <taxon>Fungi</taxon>
        <taxon>Dikarya</taxon>
        <taxon>Basidiomycota</taxon>
        <taxon>Agaricomycotina</taxon>
        <taxon>Agaricomycetes</taxon>
        <taxon>Agaricomycetidae</taxon>
        <taxon>Agaricales</taxon>
        <taxon>Agaricineae</taxon>
        <taxon>Hymenogastraceae</taxon>
        <taxon>Hebeloma</taxon>
    </lineage>
</organism>
<dbReference type="Proteomes" id="UP000053424">
    <property type="component" value="Unassembled WGS sequence"/>
</dbReference>
<dbReference type="OrthoDB" id="2269034at2759"/>